<keyword evidence="3" id="KW-1003">Cell membrane</keyword>
<protein>
    <submittedName>
        <fullName evidence="9">Sugar ABC transporter permease</fullName>
    </submittedName>
</protein>
<evidence type="ECO:0000256" key="1">
    <source>
        <dbReference type="ARBA" id="ARBA00004651"/>
    </source>
</evidence>
<evidence type="ECO:0000256" key="5">
    <source>
        <dbReference type="ARBA" id="ARBA00022989"/>
    </source>
</evidence>
<gene>
    <name evidence="9" type="ORF">IAA21_13575</name>
</gene>
<feature type="transmembrane region" description="Helical" evidence="7">
    <location>
        <begin position="276"/>
        <end position="300"/>
    </location>
</feature>
<dbReference type="GO" id="GO:0055085">
    <property type="term" value="P:transmembrane transport"/>
    <property type="evidence" value="ECO:0007669"/>
    <property type="project" value="InterPro"/>
</dbReference>
<comment type="caution">
    <text evidence="9">The sequence shown here is derived from an EMBL/GenBank/DDBJ whole genome shotgun (WGS) entry which is preliminary data.</text>
</comment>
<feature type="transmembrane region" description="Helical" evidence="7">
    <location>
        <begin position="215"/>
        <end position="235"/>
    </location>
</feature>
<evidence type="ECO:0000259" key="8">
    <source>
        <dbReference type="PROSITE" id="PS50928"/>
    </source>
</evidence>
<evidence type="ECO:0000256" key="6">
    <source>
        <dbReference type="ARBA" id="ARBA00023136"/>
    </source>
</evidence>
<dbReference type="EMBL" id="DXBU01000183">
    <property type="protein sequence ID" value="HIZ23796.1"/>
    <property type="molecule type" value="Genomic_DNA"/>
</dbReference>
<dbReference type="PROSITE" id="PS50928">
    <property type="entry name" value="ABC_TM1"/>
    <property type="match status" value="1"/>
</dbReference>
<evidence type="ECO:0000256" key="7">
    <source>
        <dbReference type="RuleBase" id="RU363032"/>
    </source>
</evidence>
<dbReference type="PANTHER" id="PTHR30193">
    <property type="entry name" value="ABC TRANSPORTER PERMEASE PROTEIN"/>
    <property type="match status" value="1"/>
</dbReference>
<dbReference type="Pfam" id="PF00528">
    <property type="entry name" value="BPD_transp_1"/>
    <property type="match status" value="1"/>
</dbReference>
<reference evidence="9" key="1">
    <citation type="journal article" date="2021" name="PeerJ">
        <title>Extensive microbial diversity within the chicken gut microbiome revealed by metagenomics and culture.</title>
        <authorList>
            <person name="Gilroy R."/>
            <person name="Ravi A."/>
            <person name="Getino M."/>
            <person name="Pursley I."/>
            <person name="Horton D.L."/>
            <person name="Alikhan N.F."/>
            <person name="Baker D."/>
            <person name="Gharbi K."/>
            <person name="Hall N."/>
            <person name="Watson M."/>
            <person name="Adriaenssens E.M."/>
            <person name="Foster-Nyarko E."/>
            <person name="Jarju S."/>
            <person name="Secka A."/>
            <person name="Antonio M."/>
            <person name="Oren A."/>
            <person name="Chaudhuri R.R."/>
            <person name="La Ragione R."/>
            <person name="Hildebrand F."/>
            <person name="Pallen M.J."/>
        </authorList>
    </citation>
    <scope>NUCLEOTIDE SEQUENCE</scope>
    <source>
        <strain evidence="9">14324</strain>
    </source>
</reference>
<evidence type="ECO:0000256" key="3">
    <source>
        <dbReference type="ARBA" id="ARBA00022475"/>
    </source>
</evidence>
<evidence type="ECO:0000313" key="9">
    <source>
        <dbReference type="EMBL" id="HIZ23796.1"/>
    </source>
</evidence>
<feature type="transmembrane region" description="Helical" evidence="7">
    <location>
        <begin position="120"/>
        <end position="140"/>
    </location>
</feature>
<dbReference type="Gene3D" id="1.10.3720.10">
    <property type="entry name" value="MetI-like"/>
    <property type="match status" value="1"/>
</dbReference>
<dbReference type="AlphaFoldDB" id="A0A9D2DUV0"/>
<keyword evidence="4 7" id="KW-0812">Transmembrane</keyword>
<feature type="transmembrane region" description="Helical" evidence="7">
    <location>
        <begin position="88"/>
        <end position="108"/>
    </location>
</feature>
<dbReference type="InterPro" id="IPR000515">
    <property type="entry name" value="MetI-like"/>
</dbReference>
<comment type="similarity">
    <text evidence="7">Belongs to the binding-protein-dependent transport system permease family.</text>
</comment>
<organism evidence="9 10">
    <name type="scientific">Candidatus Blautia faecigallinarum</name>
    <dbReference type="NCBI Taxonomy" id="2838488"/>
    <lineage>
        <taxon>Bacteria</taxon>
        <taxon>Bacillati</taxon>
        <taxon>Bacillota</taxon>
        <taxon>Clostridia</taxon>
        <taxon>Lachnospirales</taxon>
        <taxon>Lachnospiraceae</taxon>
        <taxon>Blautia</taxon>
    </lineage>
</organism>
<keyword evidence="5 7" id="KW-1133">Transmembrane helix</keyword>
<dbReference type="PANTHER" id="PTHR30193:SF37">
    <property type="entry name" value="INNER MEMBRANE ABC TRANSPORTER PERMEASE PROTEIN YCJO"/>
    <property type="match status" value="1"/>
</dbReference>
<feature type="domain" description="ABC transmembrane type-1" evidence="8">
    <location>
        <begin position="83"/>
        <end position="297"/>
    </location>
</feature>
<keyword evidence="6 7" id="KW-0472">Membrane</keyword>
<reference evidence="9" key="2">
    <citation type="submission" date="2021-04" db="EMBL/GenBank/DDBJ databases">
        <authorList>
            <person name="Gilroy R."/>
        </authorList>
    </citation>
    <scope>NUCLEOTIDE SEQUENCE</scope>
    <source>
        <strain evidence="9">14324</strain>
    </source>
</reference>
<dbReference type="InterPro" id="IPR035906">
    <property type="entry name" value="MetI-like_sf"/>
</dbReference>
<evidence type="ECO:0000256" key="2">
    <source>
        <dbReference type="ARBA" id="ARBA00022448"/>
    </source>
</evidence>
<evidence type="ECO:0000256" key="4">
    <source>
        <dbReference type="ARBA" id="ARBA00022692"/>
    </source>
</evidence>
<name>A0A9D2DUV0_9FIRM</name>
<feature type="transmembrane region" description="Helical" evidence="7">
    <location>
        <begin position="169"/>
        <end position="194"/>
    </location>
</feature>
<dbReference type="InterPro" id="IPR051393">
    <property type="entry name" value="ABC_transporter_permease"/>
</dbReference>
<dbReference type="GO" id="GO:0005886">
    <property type="term" value="C:plasma membrane"/>
    <property type="evidence" value="ECO:0007669"/>
    <property type="project" value="UniProtKB-SubCell"/>
</dbReference>
<dbReference type="CDD" id="cd06261">
    <property type="entry name" value="TM_PBP2"/>
    <property type="match status" value="1"/>
</dbReference>
<comment type="subcellular location">
    <subcellularLocation>
        <location evidence="1 7">Cell membrane</location>
        <topology evidence="1 7">Multi-pass membrane protein</topology>
    </subcellularLocation>
</comment>
<feature type="transmembrane region" description="Helical" evidence="7">
    <location>
        <begin position="21"/>
        <end position="44"/>
    </location>
</feature>
<accession>A0A9D2DUV0</accession>
<evidence type="ECO:0000313" key="10">
    <source>
        <dbReference type="Proteomes" id="UP000824041"/>
    </source>
</evidence>
<keyword evidence="2 7" id="KW-0813">Transport</keyword>
<proteinExistence type="inferred from homology"/>
<sequence length="308" mass="35378">MAEYDREEFARLPFKKKLANWAVSWGMVLPAIVFLLIFTIYPMFNIIRLSFFRGNALNPVKEFVGLDNYRQIFFVKTDFLTALKNTGYYTIVTLVVLITAALLFALWMQKDRKINNVAQVMFFTPHLVATISCAFIWTWLYNKNDYGLFNTVLELFHIPPQNWLSDSDLAMNGIIVMNVWKSIGYYALIILASLKTIPAEINEAAMLDQARGPRKFFKITLPLLSPQLFFILITITTGTFKVFDSIRIMTNGGPGDTTRVISMYIYDYAFQRNNTLGIASAAGVVLMVILILVTLVYFVFLEKRVHYQ</sequence>
<dbReference type="Proteomes" id="UP000824041">
    <property type="component" value="Unassembled WGS sequence"/>
</dbReference>
<dbReference type="SUPFAM" id="SSF161098">
    <property type="entry name" value="MetI-like"/>
    <property type="match status" value="1"/>
</dbReference>